<feature type="region of interest" description="Disordered" evidence="1">
    <location>
        <begin position="64"/>
        <end position="131"/>
    </location>
</feature>
<evidence type="ECO:0000256" key="1">
    <source>
        <dbReference type="SAM" id="MobiDB-lite"/>
    </source>
</evidence>
<sequence length="131" mass="14357">MNIVITRKLAAVEGVYVHRPNMQIRCAAHVLNLAAQALGHGLGNAPDPDVEDLYEITRQFPLAYNPETDPKVMQEMSEMSKESSKSSEDNTDTDSSTDSENDDSGLSDIMMSKGRNISSIEDEEPLEALEG</sequence>
<feature type="compositionally biased region" description="Acidic residues" evidence="1">
    <location>
        <begin position="89"/>
        <end position="105"/>
    </location>
</feature>
<evidence type="ECO:0000313" key="3">
    <source>
        <dbReference type="Proteomes" id="UP000054538"/>
    </source>
</evidence>
<keyword evidence="3" id="KW-1185">Reference proteome</keyword>
<feature type="compositionally biased region" description="Acidic residues" evidence="1">
    <location>
        <begin position="120"/>
        <end position="131"/>
    </location>
</feature>
<evidence type="ECO:0000313" key="2">
    <source>
        <dbReference type="EMBL" id="KIK73584.1"/>
    </source>
</evidence>
<dbReference type="EMBL" id="KN829603">
    <property type="protein sequence ID" value="KIK73584.1"/>
    <property type="molecule type" value="Genomic_DNA"/>
</dbReference>
<name>A0A0D0D168_9AGAM</name>
<reference evidence="2 3" key="1">
    <citation type="submission" date="2014-04" db="EMBL/GenBank/DDBJ databases">
        <authorList>
            <consortium name="DOE Joint Genome Institute"/>
            <person name="Kuo A."/>
            <person name="Kohler A."/>
            <person name="Jargeat P."/>
            <person name="Nagy L.G."/>
            <person name="Floudas D."/>
            <person name="Copeland A."/>
            <person name="Barry K.W."/>
            <person name="Cichocki N."/>
            <person name="Veneault-Fourrey C."/>
            <person name="LaButti K."/>
            <person name="Lindquist E.A."/>
            <person name="Lipzen A."/>
            <person name="Lundell T."/>
            <person name="Morin E."/>
            <person name="Murat C."/>
            <person name="Sun H."/>
            <person name="Tunlid A."/>
            <person name="Henrissat B."/>
            <person name="Grigoriev I.V."/>
            <person name="Hibbett D.S."/>
            <person name="Martin F."/>
            <person name="Nordberg H.P."/>
            <person name="Cantor M.N."/>
            <person name="Hua S.X."/>
        </authorList>
    </citation>
    <scope>NUCLEOTIDE SEQUENCE [LARGE SCALE GENOMIC DNA]</scope>
    <source>
        <strain evidence="2 3">Ve08.2h10</strain>
    </source>
</reference>
<organism evidence="2 3">
    <name type="scientific">Paxillus rubicundulus Ve08.2h10</name>
    <dbReference type="NCBI Taxonomy" id="930991"/>
    <lineage>
        <taxon>Eukaryota</taxon>
        <taxon>Fungi</taxon>
        <taxon>Dikarya</taxon>
        <taxon>Basidiomycota</taxon>
        <taxon>Agaricomycotina</taxon>
        <taxon>Agaricomycetes</taxon>
        <taxon>Agaricomycetidae</taxon>
        <taxon>Boletales</taxon>
        <taxon>Paxilineae</taxon>
        <taxon>Paxillaceae</taxon>
        <taxon>Paxillus</taxon>
    </lineage>
</organism>
<feature type="compositionally biased region" description="Basic and acidic residues" evidence="1">
    <location>
        <begin position="68"/>
        <end position="88"/>
    </location>
</feature>
<dbReference type="Proteomes" id="UP000054538">
    <property type="component" value="Unassembled WGS sequence"/>
</dbReference>
<gene>
    <name evidence="2" type="ORF">PAXRUDRAFT_20699</name>
</gene>
<dbReference type="HOGENOM" id="CLU_1928293_0_0_1"/>
<dbReference type="InParanoid" id="A0A0D0D168"/>
<dbReference type="AlphaFoldDB" id="A0A0D0D168"/>
<proteinExistence type="predicted"/>
<accession>A0A0D0D168</accession>
<reference evidence="3" key="2">
    <citation type="submission" date="2015-01" db="EMBL/GenBank/DDBJ databases">
        <title>Evolutionary Origins and Diversification of the Mycorrhizal Mutualists.</title>
        <authorList>
            <consortium name="DOE Joint Genome Institute"/>
            <consortium name="Mycorrhizal Genomics Consortium"/>
            <person name="Kohler A."/>
            <person name="Kuo A."/>
            <person name="Nagy L.G."/>
            <person name="Floudas D."/>
            <person name="Copeland A."/>
            <person name="Barry K.W."/>
            <person name="Cichocki N."/>
            <person name="Veneault-Fourrey C."/>
            <person name="LaButti K."/>
            <person name="Lindquist E.A."/>
            <person name="Lipzen A."/>
            <person name="Lundell T."/>
            <person name="Morin E."/>
            <person name="Murat C."/>
            <person name="Riley R."/>
            <person name="Ohm R."/>
            <person name="Sun H."/>
            <person name="Tunlid A."/>
            <person name="Henrissat B."/>
            <person name="Grigoriev I.V."/>
            <person name="Hibbett D.S."/>
            <person name="Martin F."/>
        </authorList>
    </citation>
    <scope>NUCLEOTIDE SEQUENCE [LARGE SCALE GENOMIC DNA]</scope>
    <source>
        <strain evidence="3">Ve08.2h10</strain>
    </source>
</reference>
<protein>
    <submittedName>
        <fullName evidence="2">Uncharacterized protein</fullName>
    </submittedName>
</protein>